<accession>A0A5Q3S2X8</accession>
<evidence type="ECO:0000256" key="2">
    <source>
        <dbReference type="PIRNR" id="PIRNR006276"/>
    </source>
</evidence>
<dbReference type="Pfam" id="PF00582">
    <property type="entry name" value="Usp"/>
    <property type="match status" value="1"/>
</dbReference>
<dbReference type="PANTHER" id="PTHR46268">
    <property type="entry name" value="STRESS RESPONSE PROTEIN NHAX"/>
    <property type="match status" value="1"/>
</dbReference>
<gene>
    <name evidence="3" type="ORF">GJU80_07630</name>
</gene>
<protein>
    <recommendedName>
        <fullName evidence="2">Universal stress protein</fullName>
    </recommendedName>
</protein>
<dbReference type="RefSeq" id="WP_095502054.1">
    <property type="nucleotide sequence ID" value="NZ_CP046027.1"/>
</dbReference>
<dbReference type="AlphaFoldDB" id="A0A5Q3S2X8"/>
<dbReference type="PANTHER" id="PTHR46268:SF6">
    <property type="entry name" value="UNIVERSAL STRESS PROTEIN UP12"/>
    <property type="match status" value="1"/>
</dbReference>
<comment type="subcellular location">
    <subcellularLocation>
        <location evidence="2">Cytoplasm</location>
    </subcellularLocation>
</comment>
<proteinExistence type="inferred from homology"/>
<dbReference type="PRINTS" id="PR01438">
    <property type="entry name" value="UNVRSLSTRESS"/>
</dbReference>
<dbReference type="PIRSF" id="PIRSF006276">
    <property type="entry name" value="UspA"/>
    <property type="match status" value="1"/>
</dbReference>
<evidence type="ECO:0000313" key="3">
    <source>
        <dbReference type="EMBL" id="MRN38354.1"/>
    </source>
</evidence>
<dbReference type="EMBL" id="WJXO01000001">
    <property type="protein sequence ID" value="MRN38354.1"/>
    <property type="molecule type" value="Genomic_DNA"/>
</dbReference>
<evidence type="ECO:0000313" key="4">
    <source>
        <dbReference type="Proteomes" id="UP000486297"/>
    </source>
</evidence>
<dbReference type="Gene3D" id="3.40.50.620">
    <property type="entry name" value="HUPs"/>
    <property type="match status" value="1"/>
</dbReference>
<comment type="similarity">
    <text evidence="1 2">Belongs to the universal stress protein A family.</text>
</comment>
<dbReference type="InterPro" id="IPR006015">
    <property type="entry name" value="Universal_stress_UspA"/>
</dbReference>
<reference evidence="3" key="1">
    <citation type="journal article" name="Emerg. Infect. Dis.">
        <title>Two cases of a newly characterized neisseria species.</title>
        <authorList>
            <person name="Mustapha M."/>
            <person name="Lemos A.P.S."/>
            <person name="Harrison L.H."/>
            <person name="Vantyne D."/>
            <person name="Sacchi C.T."/>
        </authorList>
    </citation>
    <scope>NUCLEOTIDE SEQUENCE</scope>
    <source>
        <strain evidence="3">N.95.16</strain>
    </source>
</reference>
<dbReference type="InterPro" id="IPR006016">
    <property type="entry name" value="UspA"/>
</dbReference>
<name>A0A5Q3S2X8_9NEIS</name>
<dbReference type="InterPro" id="IPR014729">
    <property type="entry name" value="Rossmann-like_a/b/a_fold"/>
</dbReference>
<dbReference type="Proteomes" id="UP000486297">
    <property type="component" value="Unassembled WGS sequence"/>
</dbReference>
<organism evidence="3 4">
    <name type="scientific">Neisseria brasiliensis</name>
    <dbReference type="NCBI Taxonomy" id="2666100"/>
    <lineage>
        <taxon>Bacteria</taxon>
        <taxon>Pseudomonadati</taxon>
        <taxon>Pseudomonadota</taxon>
        <taxon>Betaproteobacteria</taxon>
        <taxon>Neisseriales</taxon>
        <taxon>Neisseriaceae</taxon>
        <taxon>Neisseria</taxon>
    </lineage>
</organism>
<dbReference type="CDD" id="cd00293">
    <property type="entry name" value="USP-like"/>
    <property type="match status" value="1"/>
</dbReference>
<keyword evidence="2" id="KW-0963">Cytoplasm</keyword>
<dbReference type="SUPFAM" id="SSF52402">
    <property type="entry name" value="Adenine nucleotide alpha hydrolases-like"/>
    <property type="match status" value="1"/>
</dbReference>
<dbReference type="GO" id="GO:0005737">
    <property type="term" value="C:cytoplasm"/>
    <property type="evidence" value="ECO:0007669"/>
    <property type="project" value="UniProtKB-SubCell"/>
</dbReference>
<keyword evidence="4" id="KW-1185">Reference proteome</keyword>
<comment type="caution">
    <text evidence="3">The sequence shown here is derived from an EMBL/GenBank/DDBJ whole genome shotgun (WGS) entry which is preliminary data.</text>
</comment>
<evidence type="ECO:0000256" key="1">
    <source>
        <dbReference type="ARBA" id="ARBA00008791"/>
    </source>
</evidence>
<sequence length="146" mass="16242">MLLEYRNVLVAIDGSPQAEKAFHKAVAIALRNHSRLVIAHILDQSLMQHTTLLTQNVYEQLETEAKTMLNDYAEHARQQGVAEVDLVLQTGNPKLLLSEDIPQRENINLIVLGATGLNALERMLVGSSSEYIVQNAQTDVLVVRTE</sequence>